<proteinExistence type="predicted"/>
<comment type="caution">
    <text evidence="1">The sequence shown here is derived from an EMBL/GenBank/DDBJ whole genome shotgun (WGS) entry which is preliminary data.</text>
</comment>
<evidence type="ECO:0000313" key="1">
    <source>
        <dbReference type="EMBL" id="CAJ1393287.1"/>
    </source>
</evidence>
<keyword evidence="2" id="KW-1185">Reference proteome</keyword>
<protein>
    <submittedName>
        <fullName evidence="1">Uncharacterized protein</fullName>
    </submittedName>
</protein>
<gene>
    <name evidence="1" type="ORF">EVOR1521_LOCUS18187</name>
</gene>
<sequence>MGQGLCKCDQHEATSANIDVSSVPVLTDQVKLAKASFMGGILNGSWFRRGDNVFLGNIKDDTISWVPGFNHPPCNLTEVDSLRISILLEGKTHNGAVSKKGTETTIVWSDGEVWFKK</sequence>
<dbReference type="Proteomes" id="UP001178507">
    <property type="component" value="Unassembled WGS sequence"/>
</dbReference>
<accession>A0AA36ISQ1</accession>
<reference evidence="1" key="1">
    <citation type="submission" date="2023-08" db="EMBL/GenBank/DDBJ databases">
        <authorList>
            <person name="Chen Y."/>
            <person name="Shah S."/>
            <person name="Dougan E. K."/>
            <person name="Thang M."/>
            <person name="Chan C."/>
        </authorList>
    </citation>
    <scope>NUCLEOTIDE SEQUENCE</scope>
</reference>
<evidence type="ECO:0000313" key="2">
    <source>
        <dbReference type="Proteomes" id="UP001178507"/>
    </source>
</evidence>
<organism evidence="1 2">
    <name type="scientific">Effrenium voratum</name>
    <dbReference type="NCBI Taxonomy" id="2562239"/>
    <lineage>
        <taxon>Eukaryota</taxon>
        <taxon>Sar</taxon>
        <taxon>Alveolata</taxon>
        <taxon>Dinophyceae</taxon>
        <taxon>Suessiales</taxon>
        <taxon>Symbiodiniaceae</taxon>
        <taxon>Effrenium</taxon>
    </lineage>
</organism>
<dbReference type="AlphaFoldDB" id="A0AA36ISQ1"/>
<name>A0AA36ISQ1_9DINO</name>
<dbReference type="EMBL" id="CAUJNA010002520">
    <property type="protein sequence ID" value="CAJ1393287.1"/>
    <property type="molecule type" value="Genomic_DNA"/>
</dbReference>